<dbReference type="RefSeq" id="WP_095504045.1">
    <property type="nucleotide sequence ID" value="NZ_BSNC01000005.1"/>
</dbReference>
<dbReference type="SUPFAM" id="SSF52218">
    <property type="entry name" value="Flavoproteins"/>
    <property type="match status" value="1"/>
</dbReference>
<dbReference type="PRINTS" id="PR00369">
    <property type="entry name" value="FLAVODOXIN"/>
</dbReference>
<dbReference type="GO" id="GO:0050660">
    <property type="term" value="F:flavin adenine dinucleotide binding"/>
    <property type="evidence" value="ECO:0007669"/>
    <property type="project" value="TreeGrafter"/>
</dbReference>
<proteinExistence type="predicted"/>
<dbReference type="InterPro" id="IPR029039">
    <property type="entry name" value="Flavoprotein-like_sf"/>
</dbReference>
<dbReference type="Gene3D" id="3.40.50.360">
    <property type="match status" value="1"/>
</dbReference>
<comment type="caution">
    <text evidence="6">The sequence shown here is derived from an EMBL/GenBank/DDBJ whole genome shotgun (WGS) entry which is preliminary data.</text>
</comment>
<dbReference type="EMBL" id="BSNC01000005">
    <property type="protein sequence ID" value="GLP96726.1"/>
    <property type="molecule type" value="Genomic_DNA"/>
</dbReference>
<evidence type="ECO:0000259" key="5">
    <source>
        <dbReference type="PROSITE" id="PS50902"/>
    </source>
</evidence>
<name>A0AA37RWK7_9GAMM</name>
<dbReference type="Pfam" id="PF00258">
    <property type="entry name" value="Flavodoxin_1"/>
    <property type="match status" value="1"/>
</dbReference>
<reference evidence="6" key="2">
    <citation type="submission" date="2023-01" db="EMBL/GenBank/DDBJ databases">
        <title>Draft genome sequence of Paraferrimonas sedimenticola strain NBRC 101628.</title>
        <authorList>
            <person name="Sun Q."/>
            <person name="Mori K."/>
        </authorList>
    </citation>
    <scope>NUCLEOTIDE SEQUENCE</scope>
    <source>
        <strain evidence="6">NBRC 101628</strain>
    </source>
</reference>
<protein>
    <submittedName>
        <fullName evidence="6">Flavodoxin</fullName>
    </submittedName>
</protein>
<evidence type="ECO:0000313" key="7">
    <source>
        <dbReference type="Proteomes" id="UP001161422"/>
    </source>
</evidence>
<dbReference type="AlphaFoldDB" id="A0AA37RWK7"/>
<evidence type="ECO:0000256" key="2">
    <source>
        <dbReference type="ARBA" id="ARBA00022630"/>
    </source>
</evidence>
<dbReference type="GO" id="GO:0016491">
    <property type="term" value="F:oxidoreductase activity"/>
    <property type="evidence" value="ECO:0007669"/>
    <property type="project" value="TreeGrafter"/>
</dbReference>
<dbReference type="Proteomes" id="UP001161422">
    <property type="component" value="Unassembled WGS sequence"/>
</dbReference>
<dbReference type="GO" id="GO:0010181">
    <property type="term" value="F:FMN binding"/>
    <property type="evidence" value="ECO:0007669"/>
    <property type="project" value="InterPro"/>
</dbReference>
<keyword evidence="7" id="KW-1185">Reference proteome</keyword>
<evidence type="ECO:0000256" key="3">
    <source>
        <dbReference type="ARBA" id="ARBA00022643"/>
    </source>
</evidence>
<evidence type="ECO:0000256" key="1">
    <source>
        <dbReference type="ARBA" id="ARBA00001917"/>
    </source>
</evidence>
<dbReference type="NCBIfam" id="NF005989">
    <property type="entry name" value="PRK08105.1"/>
    <property type="match status" value="1"/>
</dbReference>
<feature type="domain" description="Flavodoxin-like" evidence="5">
    <location>
        <begin position="4"/>
        <end position="148"/>
    </location>
</feature>
<sequence>MKRVTLVYGTVYGAAESVAEALEAELSSQDIPCRLIEEPNFDDIAGLKADQDRLVLVTSTTGEGDIPDNIMPLFDELRTRFPLLGGLEFAVVALGDSSYGDTYCGAGRQWQALLEELQGEAFSEMLKIDACETMDPEQDAIDWWQSLTKAAA</sequence>
<dbReference type="PROSITE" id="PS50902">
    <property type="entry name" value="FLAVODOXIN_LIKE"/>
    <property type="match status" value="1"/>
</dbReference>
<dbReference type="PANTHER" id="PTHR19384:SF128">
    <property type="entry name" value="NADPH OXIDOREDUCTASE A"/>
    <property type="match status" value="1"/>
</dbReference>
<organism evidence="6 7">
    <name type="scientific">Paraferrimonas sedimenticola</name>
    <dbReference type="NCBI Taxonomy" id="375674"/>
    <lineage>
        <taxon>Bacteria</taxon>
        <taxon>Pseudomonadati</taxon>
        <taxon>Pseudomonadota</taxon>
        <taxon>Gammaproteobacteria</taxon>
        <taxon>Alteromonadales</taxon>
        <taxon>Ferrimonadaceae</taxon>
        <taxon>Paraferrimonas</taxon>
    </lineage>
</organism>
<comment type="cofactor">
    <cofactor evidence="1">
        <name>FMN</name>
        <dbReference type="ChEBI" id="CHEBI:58210"/>
    </cofactor>
</comment>
<reference evidence="6" key="1">
    <citation type="journal article" date="2014" name="Int. J. Syst. Evol. Microbiol.">
        <title>Complete genome sequence of Corynebacterium casei LMG S-19264T (=DSM 44701T), isolated from a smear-ripened cheese.</title>
        <authorList>
            <consortium name="US DOE Joint Genome Institute (JGI-PGF)"/>
            <person name="Walter F."/>
            <person name="Albersmeier A."/>
            <person name="Kalinowski J."/>
            <person name="Ruckert C."/>
        </authorList>
    </citation>
    <scope>NUCLEOTIDE SEQUENCE</scope>
    <source>
        <strain evidence="6">NBRC 101628</strain>
    </source>
</reference>
<dbReference type="InterPro" id="IPR008254">
    <property type="entry name" value="Flavodoxin/NO_synth"/>
</dbReference>
<keyword evidence="3" id="KW-0288">FMN</keyword>
<keyword evidence="4" id="KW-0813">Transport</keyword>
<accession>A0AA37RWK7</accession>
<dbReference type="GO" id="GO:0005829">
    <property type="term" value="C:cytosol"/>
    <property type="evidence" value="ECO:0007669"/>
    <property type="project" value="TreeGrafter"/>
</dbReference>
<evidence type="ECO:0000313" key="6">
    <source>
        <dbReference type="EMBL" id="GLP96726.1"/>
    </source>
</evidence>
<gene>
    <name evidence="6" type="primary">yqcA</name>
    <name evidence="6" type="ORF">GCM10007895_20320</name>
</gene>
<dbReference type="PANTHER" id="PTHR19384">
    <property type="entry name" value="NITRIC OXIDE SYNTHASE-RELATED"/>
    <property type="match status" value="1"/>
</dbReference>
<dbReference type="InterPro" id="IPR001094">
    <property type="entry name" value="Flavdoxin-like"/>
</dbReference>
<evidence type="ECO:0000256" key="4">
    <source>
        <dbReference type="ARBA" id="ARBA00022982"/>
    </source>
</evidence>
<keyword evidence="4" id="KW-0249">Electron transport</keyword>
<keyword evidence="2" id="KW-0285">Flavoprotein</keyword>